<gene>
    <name evidence="5" type="ORF">AFERRID_23050</name>
</gene>
<keyword evidence="2" id="KW-0349">Heme</keyword>
<dbReference type="Proteomes" id="UP000280188">
    <property type="component" value="Chromosome"/>
</dbReference>
<dbReference type="GO" id="GO:0019825">
    <property type="term" value="F:oxygen binding"/>
    <property type="evidence" value="ECO:0007669"/>
    <property type="project" value="InterPro"/>
</dbReference>
<evidence type="ECO:0000256" key="1">
    <source>
        <dbReference type="ARBA" id="ARBA00022448"/>
    </source>
</evidence>
<keyword evidence="1" id="KW-0813">Transport</keyword>
<protein>
    <submittedName>
        <fullName evidence="5">Group 2 truncated hemoglobin YjbI</fullName>
    </submittedName>
</protein>
<dbReference type="KEGG" id="afj:AFERRID_23050"/>
<dbReference type="Pfam" id="PF01152">
    <property type="entry name" value="Bac_globin"/>
    <property type="match status" value="1"/>
</dbReference>
<dbReference type="EMBL" id="AP018795">
    <property type="protein sequence ID" value="BBF66087.1"/>
    <property type="molecule type" value="Genomic_DNA"/>
</dbReference>
<dbReference type="InterPro" id="IPR009050">
    <property type="entry name" value="Globin-like_sf"/>
</dbReference>
<name>A0A2Z6IMP8_ACIFI</name>
<dbReference type="SUPFAM" id="SSF46458">
    <property type="entry name" value="Globin-like"/>
    <property type="match status" value="1"/>
</dbReference>
<evidence type="ECO:0000256" key="3">
    <source>
        <dbReference type="ARBA" id="ARBA00022723"/>
    </source>
</evidence>
<accession>A0A2Z6IMP8</accession>
<dbReference type="InterPro" id="IPR012292">
    <property type="entry name" value="Globin/Proto"/>
</dbReference>
<proteinExistence type="predicted"/>
<dbReference type="Gene3D" id="1.10.490.10">
    <property type="entry name" value="Globins"/>
    <property type="match status" value="1"/>
</dbReference>
<keyword evidence="6" id="KW-1185">Reference proteome</keyword>
<keyword evidence="3" id="KW-0479">Metal-binding</keyword>
<dbReference type="GO" id="GO:0046872">
    <property type="term" value="F:metal ion binding"/>
    <property type="evidence" value="ECO:0007669"/>
    <property type="project" value="UniProtKB-KW"/>
</dbReference>
<dbReference type="InterPro" id="IPR001486">
    <property type="entry name" value="Hemoglobin_trunc"/>
</dbReference>
<reference evidence="5 6" key="1">
    <citation type="journal article" date="2018" name="Microbiol. Resour. Announc.">
        <title>Complete Genome Sequence of Acidithiobacillus ferridurans JCM 18981.</title>
        <authorList>
            <person name="Miyauchi T."/>
            <person name="Kouzuma A."/>
            <person name="Abe T."/>
            <person name="Watanabe K."/>
        </authorList>
    </citation>
    <scope>NUCLEOTIDE SEQUENCE [LARGE SCALE GENOMIC DNA]</scope>
    <source>
        <strain evidence="6">ATCC 33020 / DSM 29468 / JCM 18981 / 11Fe</strain>
    </source>
</reference>
<evidence type="ECO:0000313" key="6">
    <source>
        <dbReference type="Proteomes" id="UP000280188"/>
    </source>
</evidence>
<keyword evidence="4" id="KW-0408">Iron</keyword>
<evidence type="ECO:0000256" key="2">
    <source>
        <dbReference type="ARBA" id="ARBA00022617"/>
    </source>
</evidence>
<evidence type="ECO:0000313" key="5">
    <source>
        <dbReference type="EMBL" id="BBF66087.1"/>
    </source>
</evidence>
<evidence type="ECO:0000256" key="4">
    <source>
        <dbReference type="ARBA" id="ARBA00023004"/>
    </source>
</evidence>
<dbReference type="AlphaFoldDB" id="A0A2Z6IMP8"/>
<dbReference type="GO" id="GO:0020037">
    <property type="term" value="F:heme binding"/>
    <property type="evidence" value="ECO:0007669"/>
    <property type="project" value="InterPro"/>
</dbReference>
<organism evidence="5 6">
    <name type="scientific">Acidithiobacillus ferridurans</name>
    <dbReference type="NCBI Taxonomy" id="1232575"/>
    <lineage>
        <taxon>Bacteria</taxon>
        <taxon>Pseudomonadati</taxon>
        <taxon>Pseudomonadota</taxon>
        <taxon>Acidithiobacillia</taxon>
        <taxon>Acidithiobacillales</taxon>
        <taxon>Acidithiobacillaceae</taxon>
        <taxon>Acidithiobacillus</taxon>
    </lineage>
</organism>
<sequence length="215" mass="25395">MRHIRPYMEREKMNMEQERSVVLKLSVHNDAVLSVQGPHCPGSETLDIRRFGDEDSIVRPAITDMHFPEVIFPTRRVGRVAGVEKVRELVVEHHRLIWHSPLQPIFGNNEKHFWKAVELTADFHAEVCGGPKLYTERRGRPHLRERHFPFTIREKDRELWLDLYVQALRNVAFPLEVAEEYWRWVESLSIRMINRRTTFAEPVRVPYSQIAAQLA</sequence>